<dbReference type="Proteomes" id="UP001373196">
    <property type="component" value="Unassembled WGS sequence"/>
</dbReference>
<proteinExistence type="predicted"/>
<accession>A0AB35Y6F3</accession>
<protein>
    <recommendedName>
        <fullName evidence="3">TnpV protein</fullName>
    </recommendedName>
</protein>
<organism evidence="1 2">
    <name type="scientific">Faecalibacterium wellingii</name>
    <dbReference type="NCBI Taxonomy" id="2929491"/>
    <lineage>
        <taxon>Bacteria</taxon>
        <taxon>Bacillati</taxon>
        <taxon>Bacillota</taxon>
        <taxon>Clostridia</taxon>
        <taxon>Eubacteriales</taxon>
        <taxon>Oscillospiraceae</taxon>
        <taxon>Faecalibacterium</taxon>
    </lineage>
</organism>
<comment type="caution">
    <text evidence="1">The sequence shown here is derived from an EMBL/GenBank/DDBJ whole genome shotgun (WGS) entry which is preliminary data.</text>
</comment>
<gene>
    <name evidence="1" type="ORF">WF834_12590</name>
</gene>
<evidence type="ECO:0008006" key="3">
    <source>
        <dbReference type="Google" id="ProtNLM"/>
    </source>
</evidence>
<evidence type="ECO:0000313" key="1">
    <source>
        <dbReference type="EMBL" id="MEJ5196991.1"/>
    </source>
</evidence>
<dbReference type="AlphaFoldDB" id="A0AB35Y6F3"/>
<dbReference type="EMBL" id="JBBFGL010000015">
    <property type="protein sequence ID" value="MEJ5196991.1"/>
    <property type="molecule type" value="Genomic_DNA"/>
</dbReference>
<name>A0AB35Y6F3_9FIRM</name>
<evidence type="ECO:0000313" key="2">
    <source>
        <dbReference type="Proteomes" id="UP001373196"/>
    </source>
</evidence>
<sequence>MEWVRRMNNLENRAAEIVKAELIYTFERR</sequence>
<reference evidence="1" key="1">
    <citation type="submission" date="2024-03" db="EMBL/GenBank/DDBJ databases">
        <authorList>
            <person name="Plomp N."/>
            <person name="Harmsen H.J."/>
        </authorList>
    </citation>
    <scope>NUCLEOTIDE SEQUENCE</scope>
    <source>
        <strain evidence="1">HTF-128</strain>
    </source>
</reference>